<dbReference type="SMART" id="SM01007">
    <property type="entry name" value="Aldolase_II"/>
    <property type="match status" value="1"/>
</dbReference>
<protein>
    <submittedName>
        <fullName evidence="4">Class II aldolase/adducin family protein</fullName>
    </submittedName>
</protein>
<gene>
    <name evidence="4" type="ORF">HIJ39_01040</name>
</gene>
<evidence type="ECO:0000313" key="5">
    <source>
        <dbReference type="Proteomes" id="UP000533476"/>
    </source>
</evidence>
<organism evidence="4 5">
    <name type="scientific">Sulfobacillus harzensis</name>
    <dbReference type="NCBI Taxonomy" id="2729629"/>
    <lineage>
        <taxon>Bacteria</taxon>
        <taxon>Bacillati</taxon>
        <taxon>Bacillota</taxon>
        <taxon>Clostridia</taxon>
        <taxon>Eubacteriales</taxon>
        <taxon>Clostridiales Family XVII. Incertae Sedis</taxon>
        <taxon>Sulfobacillus</taxon>
    </lineage>
</organism>
<keyword evidence="1" id="KW-0479">Metal-binding</keyword>
<dbReference type="GO" id="GO:0019323">
    <property type="term" value="P:pentose catabolic process"/>
    <property type="evidence" value="ECO:0007669"/>
    <property type="project" value="TreeGrafter"/>
</dbReference>
<feature type="domain" description="Class II aldolase/adducin N-terminal" evidence="3">
    <location>
        <begin position="2"/>
        <end position="181"/>
    </location>
</feature>
<dbReference type="GO" id="GO:0005829">
    <property type="term" value="C:cytosol"/>
    <property type="evidence" value="ECO:0007669"/>
    <property type="project" value="TreeGrafter"/>
</dbReference>
<dbReference type="RefSeq" id="WP_169095788.1">
    <property type="nucleotide sequence ID" value="NZ_JABBVZ010000002.1"/>
</dbReference>
<sequence>MDALLTVVDRIGEKAATFGTSGNASARDPMNPDRFWITPSGLPWPDIQANHLVAMTIPGGQAAKGHLRPSSEWRLHLALYQHHPFVGGIVHLHSPYATILSTLHEPIRAVHYQMARVGDQVPVVPYFTFGSQELADAVSKAIHEQQRGLLLANHGLVAVGETIAEAWRAAEEMEWTAMIQYQASLLGKPHVLTSGQLDAVRRAFSDYGQRAD</sequence>
<proteinExistence type="predicted"/>
<dbReference type="GO" id="GO:0046872">
    <property type="term" value="F:metal ion binding"/>
    <property type="evidence" value="ECO:0007669"/>
    <property type="project" value="UniProtKB-KW"/>
</dbReference>
<accession>A0A7Y0Q0Z7</accession>
<dbReference type="AlphaFoldDB" id="A0A7Y0Q0Z7"/>
<reference evidence="4 5" key="1">
    <citation type="submission" date="2020-04" db="EMBL/GenBank/DDBJ databases">
        <authorList>
            <person name="Zhang R."/>
            <person name="Schippers A."/>
        </authorList>
    </citation>
    <scope>NUCLEOTIDE SEQUENCE [LARGE SCALE GENOMIC DNA]</scope>
    <source>
        <strain evidence="4 5">DSM 109850</strain>
    </source>
</reference>
<dbReference type="Gene3D" id="3.40.225.10">
    <property type="entry name" value="Class II aldolase/adducin N-terminal domain"/>
    <property type="match status" value="1"/>
</dbReference>
<dbReference type="InterPro" id="IPR001303">
    <property type="entry name" value="Aldolase_II/adducin_N"/>
</dbReference>
<dbReference type="PANTHER" id="PTHR22789">
    <property type="entry name" value="FUCULOSE PHOSPHATE ALDOLASE"/>
    <property type="match status" value="1"/>
</dbReference>
<dbReference type="PANTHER" id="PTHR22789:SF0">
    <property type="entry name" value="3-OXO-TETRONATE 4-PHOSPHATE DECARBOXYLASE-RELATED"/>
    <property type="match status" value="1"/>
</dbReference>
<dbReference type="SUPFAM" id="SSF53639">
    <property type="entry name" value="AraD/HMP-PK domain-like"/>
    <property type="match status" value="1"/>
</dbReference>
<evidence type="ECO:0000313" key="4">
    <source>
        <dbReference type="EMBL" id="NMP20942.1"/>
    </source>
</evidence>
<dbReference type="Proteomes" id="UP000533476">
    <property type="component" value="Unassembled WGS sequence"/>
</dbReference>
<name>A0A7Y0Q0Z7_9FIRM</name>
<dbReference type="InterPro" id="IPR050197">
    <property type="entry name" value="Aldolase_class_II_sugar_metab"/>
</dbReference>
<evidence type="ECO:0000256" key="1">
    <source>
        <dbReference type="ARBA" id="ARBA00022723"/>
    </source>
</evidence>
<keyword evidence="5" id="KW-1185">Reference proteome</keyword>
<dbReference type="InterPro" id="IPR036409">
    <property type="entry name" value="Aldolase_II/adducin_N_sf"/>
</dbReference>
<evidence type="ECO:0000256" key="2">
    <source>
        <dbReference type="ARBA" id="ARBA00023239"/>
    </source>
</evidence>
<dbReference type="GO" id="GO:0016832">
    <property type="term" value="F:aldehyde-lyase activity"/>
    <property type="evidence" value="ECO:0007669"/>
    <property type="project" value="TreeGrafter"/>
</dbReference>
<dbReference type="Pfam" id="PF00596">
    <property type="entry name" value="Aldolase_II"/>
    <property type="match status" value="1"/>
</dbReference>
<dbReference type="EMBL" id="JABBVZ010000002">
    <property type="protein sequence ID" value="NMP20942.1"/>
    <property type="molecule type" value="Genomic_DNA"/>
</dbReference>
<keyword evidence="2" id="KW-0456">Lyase</keyword>
<evidence type="ECO:0000259" key="3">
    <source>
        <dbReference type="SMART" id="SM01007"/>
    </source>
</evidence>
<comment type="caution">
    <text evidence="4">The sequence shown here is derived from an EMBL/GenBank/DDBJ whole genome shotgun (WGS) entry which is preliminary data.</text>
</comment>